<dbReference type="Proteomes" id="UP000677803">
    <property type="component" value="Unassembled WGS sequence"/>
</dbReference>
<dbReference type="OrthoDB" id="6369810at2759"/>
<dbReference type="EMBL" id="CAJRST010010001">
    <property type="protein sequence ID" value="CAG5907403.1"/>
    <property type="molecule type" value="Genomic_DNA"/>
</dbReference>
<sequence>MSHLIIWLTVSGCITLCLSSYTSRKYYLIDDRKNWTDAQRYCREKFDDLAVIASQDDLDVMVNLTNARGVTAEIWVGLRKTGPPSWLWSAGETQSGPGSVDWTNWATIPLSTENCGGMLADGKWFGTSCETTHPFVCEEDSGSMEVYIEGKTWKNAQDHCRQLKKDLAEARNAEQNLALQQKLSSSSAASVWIGLFRDEWKWSDQSPSSFRHWESSQPNNDGNCTLYYPSGKSFYDRGCAQNSIFYCYRKEKTAEQFFKVEIMSSGNLNDSTVWNAILNELNAKYEGVKFQWKLQPDGKIFHKKKKKADDAR</sequence>
<feature type="signal peptide" evidence="2">
    <location>
        <begin position="1"/>
        <end position="19"/>
    </location>
</feature>
<organism evidence="4 5">
    <name type="scientific">Menidia menidia</name>
    <name type="common">Atlantic silverside</name>
    <dbReference type="NCBI Taxonomy" id="238744"/>
    <lineage>
        <taxon>Eukaryota</taxon>
        <taxon>Metazoa</taxon>
        <taxon>Chordata</taxon>
        <taxon>Craniata</taxon>
        <taxon>Vertebrata</taxon>
        <taxon>Euteleostomi</taxon>
        <taxon>Actinopterygii</taxon>
        <taxon>Neopterygii</taxon>
        <taxon>Teleostei</taxon>
        <taxon>Neoteleostei</taxon>
        <taxon>Acanthomorphata</taxon>
        <taxon>Ovalentaria</taxon>
        <taxon>Atherinomorphae</taxon>
        <taxon>Atheriniformes</taxon>
        <taxon>Atherinopsidae</taxon>
        <taxon>Menidiinae</taxon>
        <taxon>Menidia</taxon>
    </lineage>
</organism>
<comment type="caution">
    <text evidence="4">The sequence shown here is derived from an EMBL/GenBank/DDBJ whole genome shotgun (WGS) entry which is preliminary data.</text>
</comment>
<reference evidence="4" key="1">
    <citation type="submission" date="2021-05" db="EMBL/GenBank/DDBJ databases">
        <authorList>
            <person name="Tigano A."/>
        </authorList>
    </citation>
    <scope>NUCLEOTIDE SEQUENCE</scope>
</reference>
<dbReference type="SMART" id="SM00034">
    <property type="entry name" value="CLECT"/>
    <property type="match status" value="2"/>
</dbReference>
<dbReference type="SUPFAM" id="SSF56436">
    <property type="entry name" value="C-type lectin-like"/>
    <property type="match status" value="2"/>
</dbReference>
<evidence type="ECO:0000313" key="4">
    <source>
        <dbReference type="EMBL" id="CAG5907403.1"/>
    </source>
</evidence>
<dbReference type="InterPro" id="IPR016187">
    <property type="entry name" value="CTDL_fold"/>
</dbReference>
<dbReference type="PANTHER" id="PTHR45784:SF3">
    <property type="entry name" value="C-TYPE LECTIN DOMAIN FAMILY 4 MEMBER K-LIKE-RELATED"/>
    <property type="match status" value="1"/>
</dbReference>
<dbReference type="Gene3D" id="3.10.100.10">
    <property type="entry name" value="Mannose-Binding Protein A, subunit A"/>
    <property type="match status" value="2"/>
</dbReference>
<feature type="chain" id="PRO_5035919450" evidence="2">
    <location>
        <begin position="20"/>
        <end position="312"/>
    </location>
</feature>
<feature type="domain" description="C-type lectin" evidence="3">
    <location>
        <begin position="21"/>
        <end position="138"/>
    </location>
</feature>
<dbReference type="PROSITE" id="PS50041">
    <property type="entry name" value="C_TYPE_LECTIN_2"/>
    <property type="match status" value="2"/>
</dbReference>
<evidence type="ECO:0000256" key="1">
    <source>
        <dbReference type="SAM" id="Coils"/>
    </source>
</evidence>
<accession>A0A8S4B3D6</accession>
<keyword evidence="5" id="KW-1185">Reference proteome</keyword>
<feature type="coiled-coil region" evidence="1">
    <location>
        <begin position="153"/>
        <end position="183"/>
    </location>
</feature>
<gene>
    <name evidence="4" type="ORF">MMEN_LOCUS9638</name>
</gene>
<feature type="domain" description="C-type lectin" evidence="3">
    <location>
        <begin position="151"/>
        <end position="248"/>
    </location>
</feature>
<keyword evidence="1" id="KW-0175">Coiled coil</keyword>
<dbReference type="AlphaFoldDB" id="A0A8S4B3D6"/>
<evidence type="ECO:0000256" key="2">
    <source>
        <dbReference type="SAM" id="SignalP"/>
    </source>
</evidence>
<dbReference type="Pfam" id="PF00059">
    <property type="entry name" value="Lectin_C"/>
    <property type="match status" value="2"/>
</dbReference>
<evidence type="ECO:0000313" key="5">
    <source>
        <dbReference type="Proteomes" id="UP000677803"/>
    </source>
</evidence>
<protein>
    <submittedName>
        <fullName evidence="4">(Atlantic silverside) hypothetical protein</fullName>
    </submittedName>
</protein>
<keyword evidence="2" id="KW-0732">Signal</keyword>
<name>A0A8S4B3D6_9TELE</name>
<dbReference type="PANTHER" id="PTHR45784">
    <property type="entry name" value="C-TYPE LECTIN DOMAIN FAMILY 20 MEMBER A-RELATED"/>
    <property type="match status" value="1"/>
</dbReference>
<proteinExistence type="predicted"/>
<dbReference type="InterPro" id="IPR001304">
    <property type="entry name" value="C-type_lectin-like"/>
</dbReference>
<evidence type="ECO:0000259" key="3">
    <source>
        <dbReference type="PROSITE" id="PS50041"/>
    </source>
</evidence>
<dbReference type="InterPro" id="IPR016186">
    <property type="entry name" value="C-type_lectin-like/link_sf"/>
</dbReference>